<name>A0AAU8HV33_9FIRM</name>
<protein>
    <submittedName>
        <fullName evidence="2">Protease complex subunit PrcB family protein</fullName>
    </submittedName>
</protein>
<dbReference type="GO" id="GO:0006508">
    <property type="term" value="P:proteolysis"/>
    <property type="evidence" value="ECO:0007669"/>
    <property type="project" value="UniProtKB-KW"/>
</dbReference>
<proteinExistence type="predicted"/>
<reference evidence="2" key="1">
    <citation type="journal article" date="2018" name="Antonie Van Leeuwenhoek">
        <title>Proteinivorax hydrogeniformans sp. nov., an anaerobic, haloalkaliphilic bacterium fermenting proteinaceous compounds with high hydrogen production.</title>
        <authorList>
            <person name="Boltyanskaya Y."/>
            <person name="Detkova E."/>
            <person name="Pimenov N."/>
            <person name="Kevbrin V."/>
        </authorList>
    </citation>
    <scope>NUCLEOTIDE SEQUENCE</scope>
    <source>
        <strain evidence="2">Z-710</strain>
    </source>
</reference>
<accession>A0AAU8HV33</accession>
<dbReference type="Pfam" id="PF14343">
    <property type="entry name" value="PrcB_C"/>
    <property type="match status" value="1"/>
</dbReference>
<keyword evidence="2" id="KW-0378">Hydrolase</keyword>
<dbReference type="RefSeq" id="WP_353893783.1">
    <property type="nucleotide sequence ID" value="NZ_CP159485.1"/>
</dbReference>
<feature type="domain" description="PrcB C-terminal" evidence="1">
    <location>
        <begin position="43"/>
        <end position="94"/>
    </location>
</feature>
<organism evidence="2">
    <name type="scientific">Proteinivorax hydrogeniformans</name>
    <dbReference type="NCBI Taxonomy" id="1826727"/>
    <lineage>
        <taxon>Bacteria</taxon>
        <taxon>Bacillati</taxon>
        <taxon>Bacillota</taxon>
        <taxon>Clostridia</taxon>
        <taxon>Eubacteriales</taxon>
        <taxon>Proteinivoracaceae</taxon>
        <taxon>Proteinivorax</taxon>
    </lineage>
</organism>
<dbReference type="InterPro" id="IPR025748">
    <property type="entry name" value="PrcB_C_dom"/>
</dbReference>
<evidence type="ECO:0000313" key="2">
    <source>
        <dbReference type="EMBL" id="XCI29235.1"/>
    </source>
</evidence>
<gene>
    <name evidence="2" type="ORF">PRVXH_000546</name>
</gene>
<sequence length="109" mass="12433">MDKNLEKSADLAKAPDAIEVQRERLKKAGGEYIYDCDDTGKKYVYIALGERPTGGYSIKTEVEKQENKIVVKYKEVKPAKGDMVTMVITYPEKLLIFDTEKEIEVKKIN</sequence>
<evidence type="ECO:0000259" key="1">
    <source>
        <dbReference type="Pfam" id="PF14343"/>
    </source>
</evidence>
<keyword evidence="2" id="KW-0645">Protease</keyword>
<reference evidence="2" key="2">
    <citation type="submission" date="2024-06" db="EMBL/GenBank/DDBJ databases">
        <authorList>
            <person name="Petrova K.O."/>
            <person name="Toshchakov S.V."/>
            <person name="Boltjanskaja Y.V."/>
            <person name="Kevbrin V.V."/>
        </authorList>
    </citation>
    <scope>NUCLEOTIDE SEQUENCE</scope>
    <source>
        <strain evidence="2">Z-710</strain>
    </source>
</reference>
<dbReference type="AlphaFoldDB" id="A0AAU8HV33"/>
<dbReference type="GO" id="GO:0008233">
    <property type="term" value="F:peptidase activity"/>
    <property type="evidence" value="ECO:0007669"/>
    <property type="project" value="UniProtKB-KW"/>
</dbReference>
<dbReference type="EMBL" id="CP159485">
    <property type="protein sequence ID" value="XCI29235.1"/>
    <property type="molecule type" value="Genomic_DNA"/>
</dbReference>